<accession>A0A8S5PPF7</accession>
<dbReference type="GO" id="GO:0030527">
    <property type="term" value="F:structural constituent of chromatin"/>
    <property type="evidence" value="ECO:0007669"/>
    <property type="project" value="InterPro"/>
</dbReference>
<dbReference type="PRINTS" id="PR01727">
    <property type="entry name" value="DNABINDINGHU"/>
</dbReference>
<evidence type="ECO:0000256" key="2">
    <source>
        <dbReference type="RuleBase" id="RU003939"/>
    </source>
</evidence>
<dbReference type="EMBL" id="BK015482">
    <property type="protein sequence ID" value="DAE09047.1"/>
    <property type="molecule type" value="Genomic_DNA"/>
</dbReference>
<dbReference type="Pfam" id="PF00216">
    <property type="entry name" value="Bac_DNA_binding"/>
    <property type="match status" value="1"/>
</dbReference>
<dbReference type="CDD" id="cd13831">
    <property type="entry name" value="HU"/>
    <property type="match status" value="1"/>
</dbReference>
<dbReference type="SMART" id="SM00411">
    <property type="entry name" value="BHL"/>
    <property type="match status" value="1"/>
</dbReference>
<evidence type="ECO:0000313" key="3">
    <source>
        <dbReference type="EMBL" id="DAE09047.1"/>
    </source>
</evidence>
<dbReference type="PANTHER" id="PTHR33175:SF3">
    <property type="entry name" value="DNA-BINDING PROTEIN HU-BETA"/>
    <property type="match status" value="1"/>
</dbReference>
<evidence type="ECO:0000256" key="1">
    <source>
        <dbReference type="ARBA" id="ARBA00023125"/>
    </source>
</evidence>
<dbReference type="GO" id="GO:0003677">
    <property type="term" value="F:DNA binding"/>
    <property type="evidence" value="ECO:0007669"/>
    <property type="project" value="UniProtKB-KW"/>
</dbReference>
<reference evidence="3" key="1">
    <citation type="journal article" date="2021" name="Proc. Natl. Acad. Sci. U.S.A.">
        <title>A Catalog of Tens of Thousands of Viruses from Human Metagenomes Reveals Hidden Associations with Chronic Diseases.</title>
        <authorList>
            <person name="Tisza M.J."/>
            <person name="Buck C.B."/>
        </authorList>
    </citation>
    <scope>NUCLEOTIDE SEQUENCE</scope>
    <source>
        <strain evidence="3">CtEg02</strain>
    </source>
</reference>
<protein>
    <submittedName>
        <fullName evidence="3">DNA binding protein</fullName>
    </submittedName>
</protein>
<organism evidence="3">
    <name type="scientific">Myoviridae sp. ctEg02</name>
    <dbReference type="NCBI Taxonomy" id="2825061"/>
    <lineage>
        <taxon>Viruses</taxon>
        <taxon>Duplodnaviria</taxon>
        <taxon>Heunggongvirae</taxon>
        <taxon>Uroviricota</taxon>
        <taxon>Caudoviricetes</taxon>
    </lineage>
</organism>
<dbReference type="Gene3D" id="4.10.520.10">
    <property type="entry name" value="IHF-like DNA-binding proteins"/>
    <property type="match status" value="1"/>
</dbReference>
<name>A0A8S5PPF7_9CAUD</name>
<keyword evidence="1" id="KW-0238">DNA-binding</keyword>
<dbReference type="InterPro" id="IPR010992">
    <property type="entry name" value="IHF-like_DNA-bd_dom_sf"/>
</dbReference>
<dbReference type="PANTHER" id="PTHR33175">
    <property type="entry name" value="DNA-BINDING PROTEIN HU"/>
    <property type="match status" value="1"/>
</dbReference>
<dbReference type="InterPro" id="IPR000119">
    <property type="entry name" value="Hist_DNA-bd"/>
</dbReference>
<dbReference type="SUPFAM" id="SSF47729">
    <property type="entry name" value="IHF-like DNA-binding proteins"/>
    <property type="match status" value="1"/>
</dbReference>
<proteinExistence type="inferred from homology"/>
<sequence length="97" mass="10888">MNRAEFVRMLRNSDTTGTMNSIMMTERVVNQVLDTLQRAIVEHGSLKIQGFGVFEVVDVPARQGRNPRTGESIPIPAHKAVKFRPGKELREAVNRGQ</sequence>
<comment type="similarity">
    <text evidence="2">Belongs to the bacterial histone-like protein family.</text>
</comment>